<dbReference type="Proteomes" id="UP000321533">
    <property type="component" value="Chromosome"/>
</dbReference>
<protein>
    <submittedName>
        <fullName evidence="2">Bax inhibitor-1/YccA family protein</fullName>
    </submittedName>
</protein>
<keyword evidence="1" id="KW-0812">Transmembrane</keyword>
<evidence type="ECO:0000256" key="1">
    <source>
        <dbReference type="SAM" id="Phobius"/>
    </source>
</evidence>
<keyword evidence="3" id="KW-1185">Reference proteome</keyword>
<dbReference type="KEGG" id="pgin:FRZ67_14840"/>
<feature type="transmembrane region" description="Helical" evidence="1">
    <location>
        <begin position="192"/>
        <end position="211"/>
    </location>
</feature>
<accession>A0A5B8VB75</accession>
<dbReference type="RefSeq" id="WP_147190613.1">
    <property type="nucleotide sequence ID" value="NZ_CP042435.1"/>
</dbReference>
<dbReference type="PIRSF" id="PIRSF009160">
    <property type="entry name" value="UCP009160"/>
    <property type="match status" value="1"/>
</dbReference>
<dbReference type="InterPro" id="IPR010539">
    <property type="entry name" value="BaxI_1-like"/>
</dbReference>
<feature type="transmembrane region" description="Helical" evidence="1">
    <location>
        <begin position="92"/>
        <end position="114"/>
    </location>
</feature>
<feature type="transmembrane region" description="Helical" evidence="1">
    <location>
        <begin position="126"/>
        <end position="147"/>
    </location>
</feature>
<evidence type="ECO:0000313" key="3">
    <source>
        <dbReference type="Proteomes" id="UP000321533"/>
    </source>
</evidence>
<feature type="transmembrane region" description="Helical" evidence="1">
    <location>
        <begin position="37"/>
        <end position="56"/>
    </location>
</feature>
<keyword evidence="1" id="KW-1133">Transmembrane helix</keyword>
<sequence>MALFESGNPTLSQKIFSRSAGEVSAEVMTVRGTINKFGFLLLMVLGGAAFTWSKYYDQLLVQTAAQSVMPYLWIGMIGGLICALTISFKPNWAGYIAPAYGILEGLFLGALSAIVNDAFQEKYPGLVMQAVGLTFGVAIAMFLLYNFRIIKATEKFKSIIISATMGIAVFYLITLVLRMFGVNMPFMYDSSALGIGISLFVIAIAALNLILDFDMIEKGADMGAPKFMEWYGAFGLLVTMVWLYLEILKLLMRFAGRRN</sequence>
<feature type="transmembrane region" description="Helical" evidence="1">
    <location>
        <begin position="159"/>
        <end position="180"/>
    </location>
</feature>
<evidence type="ECO:0000313" key="2">
    <source>
        <dbReference type="EMBL" id="QEC68519.1"/>
    </source>
</evidence>
<organism evidence="2 3">
    <name type="scientific">Panacibacter ginsenosidivorans</name>
    <dbReference type="NCBI Taxonomy" id="1813871"/>
    <lineage>
        <taxon>Bacteria</taxon>
        <taxon>Pseudomonadati</taxon>
        <taxon>Bacteroidota</taxon>
        <taxon>Chitinophagia</taxon>
        <taxon>Chitinophagales</taxon>
        <taxon>Chitinophagaceae</taxon>
        <taxon>Panacibacter</taxon>
    </lineage>
</organism>
<dbReference type="AlphaFoldDB" id="A0A5B8VB75"/>
<proteinExistence type="predicted"/>
<dbReference type="PANTHER" id="PTHR41282:SF1">
    <property type="entry name" value="CONSERVED TRANSMEMBRANE PROTEIN-RELATED"/>
    <property type="match status" value="1"/>
</dbReference>
<gene>
    <name evidence="2" type="ORF">FRZ67_14840</name>
</gene>
<feature type="transmembrane region" description="Helical" evidence="1">
    <location>
        <begin position="231"/>
        <end position="251"/>
    </location>
</feature>
<dbReference type="EMBL" id="CP042435">
    <property type="protein sequence ID" value="QEC68519.1"/>
    <property type="molecule type" value="Genomic_DNA"/>
</dbReference>
<keyword evidence="1" id="KW-0472">Membrane</keyword>
<dbReference type="OrthoDB" id="116480at2"/>
<dbReference type="Pfam" id="PF12811">
    <property type="entry name" value="BaxI_1"/>
    <property type="match status" value="1"/>
</dbReference>
<name>A0A5B8VB75_9BACT</name>
<dbReference type="PANTHER" id="PTHR41282">
    <property type="entry name" value="CONSERVED TRANSMEMBRANE PROTEIN-RELATED"/>
    <property type="match status" value="1"/>
</dbReference>
<reference evidence="2 3" key="1">
    <citation type="journal article" date="2016" name="Int. J. Syst. Evol. Microbiol.">
        <title>Panacibacter ginsenosidivorans gen. nov., sp. nov., with ginsenoside converting activity isolated from soil of a ginseng field.</title>
        <authorList>
            <person name="Siddiqi M.Z."/>
            <person name="Muhammad Shafi S."/>
            <person name="Choi K.D."/>
            <person name="Im W.T."/>
        </authorList>
    </citation>
    <scope>NUCLEOTIDE SEQUENCE [LARGE SCALE GENOMIC DNA]</scope>
    <source>
        <strain evidence="2 3">Gsoil1550</strain>
    </source>
</reference>
<feature type="transmembrane region" description="Helical" evidence="1">
    <location>
        <begin position="68"/>
        <end position="86"/>
    </location>
</feature>